<evidence type="ECO:0000256" key="8">
    <source>
        <dbReference type="ARBA" id="ARBA00022967"/>
    </source>
</evidence>
<proteinExistence type="predicted"/>
<dbReference type="FunFam" id="3.40.50.300:FF:000127">
    <property type="entry name" value="Ribose import ATP-binding protein RbsA"/>
    <property type="match status" value="1"/>
</dbReference>
<dbReference type="InterPro" id="IPR050107">
    <property type="entry name" value="ABC_carbohydrate_import_ATPase"/>
</dbReference>
<dbReference type="InterPro" id="IPR027417">
    <property type="entry name" value="P-loop_NTPase"/>
</dbReference>
<gene>
    <name evidence="11" type="ORF">GBB84_18505</name>
</gene>
<evidence type="ECO:0000313" key="11">
    <source>
        <dbReference type="EMBL" id="MPQ52892.1"/>
    </source>
</evidence>
<keyword evidence="6" id="KW-0547">Nucleotide-binding</keyword>
<dbReference type="Proteomes" id="UP000475079">
    <property type="component" value="Unassembled WGS sequence"/>
</dbReference>
<dbReference type="PANTHER" id="PTHR43790">
    <property type="entry name" value="CARBOHYDRATE TRANSPORT ATP-BINDING PROTEIN MG119-RELATED"/>
    <property type="match status" value="1"/>
</dbReference>
<organism evidence="11 12">
    <name type="scientific">Citrobacter telavivensis</name>
    <dbReference type="NCBI Taxonomy" id="2653932"/>
    <lineage>
        <taxon>Bacteria</taxon>
        <taxon>Pseudomonadati</taxon>
        <taxon>Pseudomonadota</taxon>
        <taxon>Gammaproteobacteria</taxon>
        <taxon>Enterobacterales</taxon>
        <taxon>Enterobacteriaceae</taxon>
        <taxon>Citrobacter</taxon>
    </lineage>
</organism>
<dbReference type="CDD" id="cd03215">
    <property type="entry name" value="ABC_Carb_Monos_II"/>
    <property type="match status" value="1"/>
</dbReference>
<dbReference type="InterPro" id="IPR003439">
    <property type="entry name" value="ABC_transporter-like_ATP-bd"/>
</dbReference>
<keyword evidence="9" id="KW-0472">Membrane</keyword>
<feature type="domain" description="ABC transporter" evidence="10">
    <location>
        <begin position="6"/>
        <end position="243"/>
    </location>
</feature>
<evidence type="ECO:0000256" key="6">
    <source>
        <dbReference type="ARBA" id="ARBA00022741"/>
    </source>
</evidence>
<keyword evidence="3" id="KW-1003">Cell membrane</keyword>
<evidence type="ECO:0000256" key="4">
    <source>
        <dbReference type="ARBA" id="ARBA00022597"/>
    </source>
</evidence>
<evidence type="ECO:0000256" key="2">
    <source>
        <dbReference type="ARBA" id="ARBA00022448"/>
    </source>
</evidence>
<evidence type="ECO:0000256" key="9">
    <source>
        <dbReference type="ARBA" id="ARBA00023136"/>
    </source>
</evidence>
<name>A0A6L5EBQ8_9ENTR</name>
<dbReference type="Gene3D" id="3.40.50.300">
    <property type="entry name" value="P-loop containing nucleotide triphosphate hydrolases"/>
    <property type="match status" value="2"/>
</dbReference>
<dbReference type="PROSITE" id="PS00211">
    <property type="entry name" value="ABC_TRANSPORTER_1"/>
    <property type="match status" value="1"/>
</dbReference>
<dbReference type="GO" id="GO:0005524">
    <property type="term" value="F:ATP binding"/>
    <property type="evidence" value="ECO:0007669"/>
    <property type="project" value="UniProtKB-KW"/>
</dbReference>
<dbReference type="CDD" id="cd03216">
    <property type="entry name" value="ABC_Carb_Monos_I"/>
    <property type="match status" value="1"/>
</dbReference>
<evidence type="ECO:0000256" key="3">
    <source>
        <dbReference type="ARBA" id="ARBA00022475"/>
    </source>
</evidence>
<dbReference type="InterPro" id="IPR017871">
    <property type="entry name" value="ABC_transporter-like_CS"/>
</dbReference>
<keyword evidence="12" id="KW-1185">Reference proteome</keyword>
<evidence type="ECO:0000256" key="5">
    <source>
        <dbReference type="ARBA" id="ARBA00022737"/>
    </source>
</evidence>
<dbReference type="SMART" id="SM00382">
    <property type="entry name" value="AAA"/>
    <property type="match status" value="2"/>
</dbReference>
<dbReference type="PANTHER" id="PTHR43790:SF3">
    <property type="entry name" value="D-ALLOSE IMPORT ATP-BINDING PROTEIN ALSA-RELATED"/>
    <property type="match status" value="1"/>
</dbReference>
<dbReference type="AlphaFoldDB" id="A0A6L5EBQ8"/>
<evidence type="ECO:0000259" key="10">
    <source>
        <dbReference type="PROSITE" id="PS50893"/>
    </source>
</evidence>
<keyword evidence="8" id="KW-1278">Translocase</keyword>
<dbReference type="PROSITE" id="PS50893">
    <property type="entry name" value="ABC_TRANSPORTER_2"/>
    <property type="match status" value="2"/>
</dbReference>
<dbReference type="EMBL" id="WHIY01000013">
    <property type="protein sequence ID" value="MPQ52892.1"/>
    <property type="molecule type" value="Genomic_DNA"/>
</dbReference>
<reference evidence="11 12" key="1">
    <citation type="submission" date="2019-10" db="EMBL/GenBank/DDBJ databases">
        <title>Characterization of a new Citrobacter species.</title>
        <authorList>
            <person name="Goncalves Ribeiro T."/>
            <person name="Izdebski R."/>
            <person name="Urbanowicz P."/>
            <person name="Carmeli Y."/>
            <person name="Gniadkowski M."/>
            <person name="Peixe L."/>
        </authorList>
    </citation>
    <scope>NUCLEOTIDE SEQUENCE [LARGE SCALE GENOMIC DNA]</scope>
    <source>
        <strain evidence="11 12">NMI7905_11</strain>
    </source>
</reference>
<protein>
    <submittedName>
        <fullName evidence="11">ATP-binding cassette domain-containing protein</fullName>
    </submittedName>
</protein>
<dbReference type="InterPro" id="IPR003593">
    <property type="entry name" value="AAA+_ATPase"/>
</dbReference>
<sequence length="501" mass="55132">MSTPLLQLHGITKIFPGVRALENVQLDLWPGKVTALVGENGAGKSTLVKVMTGIYQPEEGEILYKAIPVRLPNPEAAHKVGITAIHQETVLFDELSVTENIFVGQYLYKGLLKKLDWPEMHRRALAILTRLEVQIDPHATLKTLSIAQRHMVAIARALSFEAQVVILDEPTAALSQHEILEFYQIVERLKQEGKAILFISHKFDEIFELADYYTILRDGAFVSSGDIHEISEERMVAMMVGRAITQTFPKVASEKGETVLEVKDLCHPTEFAHIDFTLRKGEILGFYGLVGAGRTELMQALSGVSRPSHGEIRLNGRAIHFHQPADAIRAGIVCVPEERQKQGAIIEMSIAENISLPQLSKLNPRGVLNAAREWQLADSYAKRLQVKAFSWRQAVETLSGGNQQKVVIGKWLATHPEVIILDEPTKGIDIGSKAAVHQFMSELVAQGLAVIMVSSELPEVMGMADRIIVMHEGLMVAQYRAGEATAEAIVSAASGIAKEAA</sequence>
<comment type="caution">
    <text evidence="11">The sequence shown here is derived from an EMBL/GenBank/DDBJ whole genome shotgun (WGS) entry which is preliminary data.</text>
</comment>
<keyword evidence="2" id="KW-0813">Transport</keyword>
<accession>A0A6L5EBQ8</accession>
<dbReference type="GO" id="GO:0016887">
    <property type="term" value="F:ATP hydrolysis activity"/>
    <property type="evidence" value="ECO:0007669"/>
    <property type="project" value="InterPro"/>
</dbReference>
<evidence type="ECO:0000256" key="7">
    <source>
        <dbReference type="ARBA" id="ARBA00022840"/>
    </source>
</evidence>
<keyword evidence="4" id="KW-0762">Sugar transport</keyword>
<feature type="domain" description="ABC transporter" evidence="10">
    <location>
        <begin position="254"/>
        <end position="497"/>
    </location>
</feature>
<keyword evidence="7 11" id="KW-0067">ATP-binding</keyword>
<comment type="subcellular location">
    <subcellularLocation>
        <location evidence="1">Cell inner membrane</location>
        <topology evidence="1">Peripheral membrane protein</topology>
    </subcellularLocation>
</comment>
<dbReference type="Pfam" id="PF00005">
    <property type="entry name" value="ABC_tran"/>
    <property type="match status" value="2"/>
</dbReference>
<dbReference type="GO" id="GO:0005886">
    <property type="term" value="C:plasma membrane"/>
    <property type="evidence" value="ECO:0007669"/>
    <property type="project" value="UniProtKB-SubCell"/>
</dbReference>
<dbReference type="SUPFAM" id="SSF52540">
    <property type="entry name" value="P-loop containing nucleoside triphosphate hydrolases"/>
    <property type="match status" value="2"/>
</dbReference>
<dbReference type="RefSeq" id="WP_152401129.1">
    <property type="nucleotide sequence ID" value="NZ_WHIY01000013.1"/>
</dbReference>
<keyword evidence="5" id="KW-0677">Repeat</keyword>
<evidence type="ECO:0000256" key="1">
    <source>
        <dbReference type="ARBA" id="ARBA00004417"/>
    </source>
</evidence>
<evidence type="ECO:0000313" key="12">
    <source>
        <dbReference type="Proteomes" id="UP000475079"/>
    </source>
</evidence>